<evidence type="ECO:0000313" key="2">
    <source>
        <dbReference type="EMBL" id="KAF6107464.1"/>
    </source>
</evidence>
<name>A0A834E8C3_9CHIR</name>
<evidence type="ECO:0000256" key="1">
    <source>
        <dbReference type="SAM" id="MobiDB-lite"/>
    </source>
</evidence>
<accession>A0A834E8C3</accession>
<dbReference type="Proteomes" id="UP000664940">
    <property type="component" value="Unassembled WGS sequence"/>
</dbReference>
<reference evidence="2 3" key="1">
    <citation type="journal article" date="2020" name="Nature">
        <title>Six reference-quality genomes reveal evolution of bat adaptations.</title>
        <authorList>
            <person name="Jebb D."/>
            <person name="Huang Z."/>
            <person name="Pippel M."/>
            <person name="Hughes G.M."/>
            <person name="Lavrichenko K."/>
            <person name="Devanna P."/>
            <person name="Winkler S."/>
            <person name="Jermiin L.S."/>
            <person name="Skirmuntt E.C."/>
            <person name="Katzourakis A."/>
            <person name="Burkitt-Gray L."/>
            <person name="Ray D.A."/>
            <person name="Sullivan K.A.M."/>
            <person name="Roscito J.G."/>
            <person name="Kirilenko B.M."/>
            <person name="Davalos L.M."/>
            <person name="Corthals A.P."/>
            <person name="Power M.L."/>
            <person name="Jones G."/>
            <person name="Ransome R.D."/>
            <person name="Dechmann D.K.N."/>
            <person name="Locatelli A.G."/>
            <person name="Puechmaille S.J."/>
            <person name="Fedrigo O."/>
            <person name="Jarvis E.D."/>
            <person name="Hiller M."/>
            <person name="Vernes S.C."/>
            <person name="Myers E.W."/>
            <person name="Teeling E.C."/>
        </authorList>
    </citation>
    <scope>NUCLEOTIDE SEQUENCE [LARGE SCALE GENOMIC DNA]</scope>
    <source>
        <strain evidence="2">Bat1K_MPI-CBG_1</strain>
    </source>
</reference>
<dbReference type="AlphaFoldDB" id="A0A834E8C3"/>
<feature type="region of interest" description="Disordered" evidence="1">
    <location>
        <begin position="1"/>
        <end position="51"/>
    </location>
</feature>
<dbReference type="EMBL" id="JABVXQ010000005">
    <property type="protein sequence ID" value="KAF6107464.1"/>
    <property type="molecule type" value="Genomic_DNA"/>
</dbReference>
<gene>
    <name evidence="2" type="ORF">HJG60_000721</name>
</gene>
<proteinExistence type="predicted"/>
<evidence type="ECO:0000313" key="3">
    <source>
        <dbReference type="Proteomes" id="UP000664940"/>
    </source>
</evidence>
<feature type="region of interest" description="Disordered" evidence="1">
    <location>
        <begin position="166"/>
        <end position="218"/>
    </location>
</feature>
<comment type="caution">
    <text evidence="2">The sequence shown here is derived from an EMBL/GenBank/DDBJ whole genome shotgun (WGS) entry which is preliminary data.</text>
</comment>
<organism evidence="2 3">
    <name type="scientific">Phyllostomus discolor</name>
    <name type="common">pale spear-nosed bat</name>
    <dbReference type="NCBI Taxonomy" id="89673"/>
    <lineage>
        <taxon>Eukaryota</taxon>
        <taxon>Metazoa</taxon>
        <taxon>Chordata</taxon>
        <taxon>Craniata</taxon>
        <taxon>Vertebrata</taxon>
        <taxon>Euteleostomi</taxon>
        <taxon>Mammalia</taxon>
        <taxon>Eutheria</taxon>
        <taxon>Laurasiatheria</taxon>
        <taxon>Chiroptera</taxon>
        <taxon>Yangochiroptera</taxon>
        <taxon>Phyllostomidae</taxon>
        <taxon>Phyllostominae</taxon>
        <taxon>Phyllostomus</taxon>
    </lineage>
</organism>
<sequence>MSMERHPSQRTEPLGSLPVRVTEPAGGLVPWEKDQVNSGSSEPGKQDLPEAGAEQELRWIELGSEEALGAGAQGPRAPQAWGGLLQAVWSGHPGPHNLRQRDGPGLVFDQHLTVSALSVHHGGVALSCCLCTWGSSDGDFLDSTFVCLCPLTTGRNRRATVVCSPRDPGLARPADSARPKFPGPGATAEIAGRCSEASGTIQPASPKRFPCPARPSPA</sequence>
<protein>
    <submittedName>
        <fullName evidence="2">Ankyrin repeat domain 65</fullName>
    </submittedName>
</protein>